<evidence type="ECO:0000259" key="6">
    <source>
        <dbReference type="PROSITE" id="PS50923"/>
    </source>
</evidence>
<accession>A0AA35S9M2</accession>
<keyword evidence="3 5" id="KW-1015">Disulfide bond</keyword>
<keyword evidence="2" id="KW-0677">Repeat</keyword>
<dbReference type="PANTHER" id="PTHR19325:SF575">
    <property type="entry name" value="LOCOMOTION-RELATED PROTEIN HIKARU GENKI"/>
    <property type="match status" value="1"/>
</dbReference>
<evidence type="ECO:0000256" key="2">
    <source>
        <dbReference type="ARBA" id="ARBA00022737"/>
    </source>
</evidence>
<evidence type="ECO:0000256" key="5">
    <source>
        <dbReference type="PROSITE-ProRule" id="PRU00302"/>
    </source>
</evidence>
<proteinExistence type="predicted"/>
<keyword evidence="1 5" id="KW-0768">Sushi</keyword>
<evidence type="ECO:0000256" key="3">
    <source>
        <dbReference type="ARBA" id="ARBA00023157"/>
    </source>
</evidence>
<protein>
    <submittedName>
        <fullName evidence="7">CUB and sushi domain-containing protein 2</fullName>
    </submittedName>
</protein>
<dbReference type="Proteomes" id="UP001174909">
    <property type="component" value="Unassembled WGS sequence"/>
</dbReference>
<gene>
    <name evidence="7" type="ORF">GBAR_LOCUS14211</name>
</gene>
<evidence type="ECO:0000313" key="7">
    <source>
        <dbReference type="EMBL" id="CAI8024486.1"/>
    </source>
</evidence>
<dbReference type="EMBL" id="CASHTH010002080">
    <property type="protein sequence ID" value="CAI8024486.1"/>
    <property type="molecule type" value="Genomic_DNA"/>
</dbReference>
<dbReference type="SUPFAM" id="SSF57535">
    <property type="entry name" value="Complement control module/SCR domain"/>
    <property type="match status" value="2"/>
</dbReference>
<feature type="domain" description="Sushi" evidence="6">
    <location>
        <begin position="1"/>
        <end position="42"/>
    </location>
</feature>
<name>A0AA35S9M2_GEOBA</name>
<dbReference type="PROSITE" id="PS50923">
    <property type="entry name" value="SUSHI"/>
    <property type="match status" value="1"/>
</dbReference>
<dbReference type="Gene3D" id="2.10.70.10">
    <property type="entry name" value="Complement Module, domain 1"/>
    <property type="match status" value="2"/>
</dbReference>
<feature type="disulfide bond" evidence="5">
    <location>
        <begin position="13"/>
        <end position="40"/>
    </location>
</feature>
<dbReference type="InterPro" id="IPR000436">
    <property type="entry name" value="Sushi_SCR_CCP_dom"/>
</dbReference>
<dbReference type="InterPro" id="IPR035976">
    <property type="entry name" value="Sushi/SCR/CCP_sf"/>
</dbReference>
<comment type="caution">
    <text evidence="7">The sequence shown here is derived from an EMBL/GenBank/DDBJ whole genome shotgun (WGS) entry which is preliminary data.</text>
</comment>
<dbReference type="Pfam" id="PF00084">
    <property type="entry name" value="Sushi"/>
    <property type="match status" value="2"/>
</dbReference>
<reference evidence="7" key="1">
    <citation type="submission" date="2023-03" db="EMBL/GenBank/DDBJ databases">
        <authorList>
            <person name="Steffen K."/>
            <person name="Cardenas P."/>
        </authorList>
    </citation>
    <scope>NUCLEOTIDE SEQUENCE</scope>
</reference>
<organism evidence="7 8">
    <name type="scientific">Geodia barretti</name>
    <name type="common">Barrett's horny sponge</name>
    <dbReference type="NCBI Taxonomy" id="519541"/>
    <lineage>
        <taxon>Eukaryota</taxon>
        <taxon>Metazoa</taxon>
        <taxon>Porifera</taxon>
        <taxon>Demospongiae</taxon>
        <taxon>Heteroscleromorpha</taxon>
        <taxon>Tetractinellida</taxon>
        <taxon>Astrophorina</taxon>
        <taxon>Geodiidae</taxon>
        <taxon>Geodia</taxon>
    </lineage>
</organism>
<dbReference type="PANTHER" id="PTHR19325">
    <property type="entry name" value="COMPLEMENT COMPONENT-RELATED SUSHI DOMAIN-CONTAINING"/>
    <property type="match status" value="1"/>
</dbReference>
<keyword evidence="4" id="KW-0325">Glycoprotein</keyword>
<feature type="non-terminal residue" evidence="7">
    <location>
        <position position="81"/>
    </location>
</feature>
<feature type="non-terminal residue" evidence="7">
    <location>
        <position position="1"/>
    </location>
</feature>
<dbReference type="AlphaFoldDB" id="A0AA35S9M2"/>
<sequence length="81" mass="8127">TAFTFGSVATYSCSAGCQPVGPSTRLCEADGTWSGLPPLCPVINCGTLSNPANGVVQFLSSSTAGGEVVYVCDSGYEVVGD</sequence>
<comment type="caution">
    <text evidence="5">Lacks conserved residue(s) required for the propagation of feature annotation.</text>
</comment>
<evidence type="ECO:0000256" key="1">
    <source>
        <dbReference type="ARBA" id="ARBA00022659"/>
    </source>
</evidence>
<keyword evidence="8" id="KW-1185">Reference proteome</keyword>
<evidence type="ECO:0000256" key="4">
    <source>
        <dbReference type="ARBA" id="ARBA00023180"/>
    </source>
</evidence>
<dbReference type="InterPro" id="IPR050350">
    <property type="entry name" value="Compl-Cell_Adhes-Reg"/>
</dbReference>
<dbReference type="CDD" id="cd00033">
    <property type="entry name" value="CCP"/>
    <property type="match status" value="1"/>
</dbReference>
<evidence type="ECO:0000313" key="8">
    <source>
        <dbReference type="Proteomes" id="UP001174909"/>
    </source>
</evidence>